<evidence type="ECO:0000313" key="8">
    <source>
        <dbReference type="Proteomes" id="UP001314170"/>
    </source>
</evidence>
<evidence type="ECO:0000256" key="3">
    <source>
        <dbReference type="ARBA" id="ARBA00022958"/>
    </source>
</evidence>
<keyword evidence="1" id="KW-0813">Transport</keyword>
<dbReference type="PANTHER" id="PTHR32468:SF17">
    <property type="entry name" value="CATION_H(+) ANTIPORTER 4"/>
    <property type="match status" value="1"/>
</dbReference>
<keyword evidence="3" id="KW-0630">Potassium</keyword>
<dbReference type="AlphaFoldDB" id="A0AAV1S4R5"/>
<evidence type="ECO:0000256" key="1">
    <source>
        <dbReference type="ARBA" id="ARBA00022448"/>
    </source>
</evidence>
<dbReference type="PANTHER" id="PTHR32468">
    <property type="entry name" value="CATION/H + ANTIPORTER"/>
    <property type="match status" value="1"/>
</dbReference>
<dbReference type="GO" id="GO:0012505">
    <property type="term" value="C:endomembrane system"/>
    <property type="evidence" value="ECO:0007669"/>
    <property type="project" value="TreeGrafter"/>
</dbReference>
<evidence type="ECO:0000259" key="6">
    <source>
        <dbReference type="Pfam" id="PF23259"/>
    </source>
</evidence>
<dbReference type="GO" id="GO:0006813">
    <property type="term" value="P:potassium ion transport"/>
    <property type="evidence" value="ECO:0007669"/>
    <property type="project" value="UniProtKB-KW"/>
</dbReference>
<dbReference type="InterPro" id="IPR057291">
    <property type="entry name" value="CHX17_2nd"/>
</dbReference>
<dbReference type="Proteomes" id="UP001314170">
    <property type="component" value="Unassembled WGS sequence"/>
</dbReference>
<reference evidence="7 8" key="1">
    <citation type="submission" date="2024-01" db="EMBL/GenBank/DDBJ databases">
        <authorList>
            <person name="Waweru B."/>
        </authorList>
    </citation>
    <scope>NUCLEOTIDE SEQUENCE [LARGE SCALE GENOMIC DNA]</scope>
</reference>
<keyword evidence="2" id="KW-0633">Potassium transport</keyword>
<dbReference type="EMBL" id="CAWUPB010001164">
    <property type="protein sequence ID" value="CAK7344684.1"/>
    <property type="molecule type" value="Genomic_DNA"/>
</dbReference>
<keyword evidence="4" id="KW-0406">Ion transport</keyword>
<evidence type="ECO:0000256" key="4">
    <source>
        <dbReference type="ARBA" id="ARBA00023065"/>
    </source>
</evidence>
<organism evidence="7 8">
    <name type="scientific">Dovyalis caffra</name>
    <dbReference type="NCBI Taxonomy" id="77055"/>
    <lineage>
        <taxon>Eukaryota</taxon>
        <taxon>Viridiplantae</taxon>
        <taxon>Streptophyta</taxon>
        <taxon>Embryophyta</taxon>
        <taxon>Tracheophyta</taxon>
        <taxon>Spermatophyta</taxon>
        <taxon>Magnoliopsida</taxon>
        <taxon>eudicotyledons</taxon>
        <taxon>Gunneridae</taxon>
        <taxon>Pentapetalae</taxon>
        <taxon>rosids</taxon>
        <taxon>fabids</taxon>
        <taxon>Malpighiales</taxon>
        <taxon>Salicaceae</taxon>
        <taxon>Flacourtieae</taxon>
        <taxon>Dovyalis</taxon>
    </lineage>
</organism>
<dbReference type="InterPro" id="IPR050794">
    <property type="entry name" value="CPA2_transporter"/>
</dbReference>
<feature type="domain" description="Cation/H(+) antiporter central" evidence="5">
    <location>
        <begin position="40"/>
        <end position="161"/>
    </location>
</feature>
<evidence type="ECO:0000256" key="2">
    <source>
        <dbReference type="ARBA" id="ARBA00022538"/>
    </source>
</evidence>
<dbReference type="Pfam" id="PF23256">
    <property type="entry name" value="CHX17_2nd"/>
    <property type="match status" value="1"/>
</dbReference>
<evidence type="ECO:0000259" key="5">
    <source>
        <dbReference type="Pfam" id="PF23256"/>
    </source>
</evidence>
<comment type="caution">
    <text evidence="7">The sequence shown here is derived from an EMBL/GenBank/DDBJ whole genome shotgun (WGS) entry which is preliminary data.</text>
</comment>
<feature type="domain" description="Cation/H(+) antiporter C-terminal" evidence="6">
    <location>
        <begin position="176"/>
        <end position="321"/>
    </location>
</feature>
<sequence>MHSKELCILTCIYRPDNITSIINFLKSLCPTKDSPVSVRVLHLIKISGRASPIFISHQMQKKTVSRRSISGNVILSFKHFQENNPDVVSVDVFTAISPPKFMHEDICTLALDELACFVVLPFHQKWLVDGSIESVDSTLRTLNCCVLERAPCSVGILIDRGNQVKSIFRESSRGPSLHVAVIFSGGNDDQEALLLAKRMSQQRNIGITIVRFIPSTDEVETDCNNVLDIEALKYIMDDYVEHPEMNYMEERVSDGLETSRKIRSLLAKFDLFIVGRRKYMVTPQTAGLDDMIDYPELGVIGSLLASMDTTERYSVLVVQQQVAL</sequence>
<evidence type="ECO:0000313" key="7">
    <source>
        <dbReference type="EMBL" id="CAK7344684.1"/>
    </source>
</evidence>
<name>A0AAV1S4R5_9ROSI</name>
<keyword evidence="8" id="KW-1185">Reference proteome</keyword>
<accession>A0AAV1S4R5</accession>
<dbReference type="GO" id="GO:0006885">
    <property type="term" value="P:regulation of pH"/>
    <property type="evidence" value="ECO:0007669"/>
    <property type="project" value="TreeGrafter"/>
</dbReference>
<dbReference type="InterPro" id="IPR057290">
    <property type="entry name" value="CHX17_C"/>
</dbReference>
<proteinExistence type="predicted"/>
<gene>
    <name evidence="7" type="ORF">DCAF_LOCUS17905</name>
</gene>
<dbReference type="Pfam" id="PF23259">
    <property type="entry name" value="CHX17_C"/>
    <property type="match status" value="1"/>
</dbReference>
<protein>
    <submittedName>
        <fullName evidence="7">Uncharacterized protein</fullName>
    </submittedName>
</protein>
<dbReference type="GO" id="GO:0098662">
    <property type="term" value="P:inorganic cation transmembrane transport"/>
    <property type="evidence" value="ECO:0007669"/>
    <property type="project" value="TreeGrafter"/>
</dbReference>